<accession>A0ABM9WM27</accession>
<dbReference type="Proteomes" id="UP000016543">
    <property type="component" value="Unassembled WGS sequence"/>
</dbReference>
<evidence type="ECO:0000313" key="2">
    <source>
        <dbReference type="Proteomes" id="UP000016543"/>
    </source>
</evidence>
<comment type="caution">
    <text evidence="1">The sequence shown here is derived from an EMBL/GenBank/DDBJ whole genome shotgun (WGS) entry which is preliminary data.</text>
</comment>
<proteinExistence type="predicted"/>
<keyword evidence="2" id="KW-1185">Reference proteome</keyword>
<dbReference type="RefSeq" id="WP_006955048.1">
    <property type="nucleotide sequence ID" value="NZ_CH672404.1"/>
</dbReference>
<protein>
    <submittedName>
        <fullName evidence="1">Uncharacterized protein</fullName>
    </submittedName>
</protein>
<dbReference type="EMBL" id="AAMX01000010">
    <property type="protein sequence ID" value="EAQ31972.1"/>
    <property type="molecule type" value="Genomic_DNA"/>
</dbReference>
<reference evidence="1 2" key="1">
    <citation type="submission" date="2006-01" db="EMBL/GenBank/DDBJ databases">
        <authorList>
            <person name="Brettar I."/>
            <person name="Hofle M."/>
            <person name="Ferriera S."/>
            <person name="Johnson J."/>
            <person name="Kravitz S."/>
            <person name="Halpern A."/>
            <person name="Remington K."/>
            <person name="Beeson K."/>
            <person name="Tran B."/>
            <person name="Rogers Y.-H."/>
            <person name="Friedman R."/>
            <person name="Venter J.C."/>
        </authorList>
    </citation>
    <scope>NUCLEOTIDE SEQUENCE [LARGE SCALE GENOMIC DNA]</scope>
    <source>
        <strain evidence="1 2">OS145</strain>
    </source>
</reference>
<sequence>MTIDWTSINRQLDETLKDRAHMRYCHSPKTRNIQQLLTKAELEALRREFVRNRTR</sequence>
<gene>
    <name evidence="1" type="ORF">OS145_11796</name>
</gene>
<name>A0ABM9WM27_9GAMM</name>
<organism evidence="1 2">
    <name type="scientific">Idiomarina baltica OS145</name>
    <dbReference type="NCBI Taxonomy" id="314276"/>
    <lineage>
        <taxon>Bacteria</taxon>
        <taxon>Pseudomonadati</taxon>
        <taxon>Pseudomonadota</taxon>
        <taxon>Gammaproteobacteria</taxon>
        <taxon>Alteromonadales</taxon>
        <taxon>Idiomarinaceae</taxon>
        <taxon>Idiomarina</taxon>
    </lineage>
</organism>
<evidence type="ECO:0000313" key="1">
    <source>
        <dbReference type="EMBL" id="EAQ31972.1"/>
    </source>
</evidence>